<keyword evidence="2" id="KW-1185">Reference proteome</keyword>
<dbReference type="EMBL" id="CP007155">
    <property type="protein sequence ID" value="AHH94523.1"/>
    <property type="molecule type" value="Genomic_DNA"/>
</dbReference>
<reference evidence="1 2" key="1">
    <citation type="journal article" date="2014" name="BMC Genomics">
        <title>Complete genome sequence of producer of the glycopeptide antibiotic Aculeximycin Kutzneria albida DSM 43870T, a representative of minor genus of Pseudonocardiaceae.</title>
        <authorList>
            <person name="Rebets Y."/>
            <person name="Tokovenko B."/>
            <person name="Lushchyk I."/>
            <person name="Ruckert C."/>
            <person name="Zaburannyi N."/>
            <person name="Bechthold A."/>
            <person name="Kalinowski J."/>
            <person name="Luzhetskyy A."/>
        </authorList>
    </citation>
    <scope>NUCLEOTIDE SEQUENCE [LARGE SCALE GENOMIC DNA]</scope>
    <source>
        <strain evidence="1">DSM 43870</strain>
    </source>
</reference>
<organism evidence="1 2">
    <name type="scientific">Kutzneria albida DSM 43870</name>
    <dbReference type="NCBI Taxonomy" id="1449976"/>
    <lineage>
        <taxon>Bacteria</taxon>
        <taxon>Bacillati</taxon>
        <taxon>Actinomycetota</taxon>
        <taxon>Actinomycetes</taxon>
        <taxon>Pseudonocardiales</taxon>
        <taxon>Pseudonocardiaceae</taxon>
        <taxon>Kutzneria</taxon>
    </lineage>
</organism>
<gene>
    <name evidence="1" type="ORF">KALB_1150</name>
</gene>
<accession>W5W005</accession>
<dbReference type="KEGG" id="kal:KALB_1150"/>
<protein>
    <submittedName>
        <fullName evidence="1">Uncharacterized protein</fullName>
    </submittedName>
</protein>
<dbReference type="RefSeq" id="WP_148309361.1">
    <property type="nucleotide sequence ID" value="NZ_CP007155.1"/>
</dbReference>
<dbReference type="HOGENOM" id="CLU_2046573_0_0_11"/>
<dbReference type="AlphaFoldDB" id="W5W005"/>
<proteinExistence type="predicted"/>
<evidence type="ECO:0000313" key="2">
    <source>
        <dbReference type="Proteomes" id="UP000019225"/>
    </source>
</evidence>
<name>W5W005_9PSEU</name>
<dbReference type="STRING" id="1449976.KALB_1150"/>
<sequence length="120" mass="13632">MADHPKLTVQDVAVRWEQRFTALNPNCPLTVFVGTLFVQVGVEYQRGPLHCEKTIRIFYARFPLLRRYRLVWALTRAAGRLAATVGAQSLRLPLCHKVLRPTGSVRGTVCQAEVFREAVR</sequence>
<dbReference type="Proteomes" id="UP000019225">
    <property type="component" value="Chromosome"/>
</dbReference>
<evidence type="ECO:0000313" key="1">
    <source>
        <dbReference type="EMBL" id="AHH94523.1"/>
    </source>
</evidence>